<evidence type="ECO:0000256" key="1">
    <source>
        <dbReference type="PROSITE-ProRule" id="PRU00042"/>
    </source>
</evidence>
<organism evidence="4 5">
    <name type="scientific">Brachionus plicatilis</name>
    <name type="common">Marine rotifer</name>
    <name type="synonym">Brachionus muelleri</name>
    <dbReference type="NCBI Taxonomy" id="10195"/>
    <lineage>
        <taxon>Eukaryota</taxon>
        <taxon>Metazoa</taxon>
        <taxon>Spiralia</taxon>
        <taxon>Gnathifera</taxon>
        <taxon>Rotifera</taxon>
        <taxon>Eurotatoria</taxon>
        <taxon>Monogononta</taxon>
        <taxon>Pseudotrocha</taxon>
        <taxon>Ploima</taxon>
        <taxon>Brachionidae</taxon>
        <taxon>Brachionus</taxon>
    </lineage>
</organism>
<dbReference type="AlphaFoldDB" id="A0A3M7S743"/>
<evidence type="ECO:0000256" key="2">
    <source>
        <dbReference type="SAM" id="MobiDB-lite"/>
    </source>
</evidence>
<dbReference type="InterPro" id="IPR013087">
    <property type="entry name" value="Znf_C2H2_type"/>
</dbReference>
<feature type="domain" description="C2H2-type" evidence="3">
    <location>
        <begin position="199"/>
        <end position="227"/>
    </location>
</feature>
<reference evidence="4 5" key="1">
    <citation type="journal article" date="2018" name="Sci. Rep.">
        <title>Genomic signatures of local adaptation to the degree of environmental predictability in rotifers.</title>
        <authorList>
            <person name="Franch-Gras L."/>
            <person name="Hahn C."/>
            <person name="Garcia-Roger E.M."/>
            <person name="Carmona M.J."/>
            <person name="Serra M."/>
            <person name="Gomez A."/>
        </authorList>
    </citation>
    <scope>NUCLEOTIDE SEQUENCE [LARGE SCALE GENOMIC DNA]</scope>
    <source>
        <strain evidence="4">HYR1</strain>
    </source>
</reference>
<comment type="caution">
    <text evidence="4">The sequence shown here is derived from an EMBL/GenBank/DDBJ whole genome shotgun (WGS) entry which is preliminary data.</text>
</comment>
<dbReference type="GO" id="GO:0008270">
    <property type="term" value="F:zinc ion binding"/>
    <property type="evidence" value="ECO:0007669"/>
    <property type="project" value="UniProtKB-KW"/>
</dbReference>
<dbReference type="PROSITE" id="PS50157">
    <property type="entry name" value="ZINC_FINGER_C2H2_2"/>
    <property type="match status" value="1"/>
</dbReference>
<gene>
    <name evidence="4" type="ORF">BpHYR1_009298</name>
</gene>
<evidence type="ECO:0000313" key="5">
    <source>
        <dbReference type="Proteomes" id="UP000276133"/>
    </source>
</evidence>
<sequence length="280" mass="32343">MDPIQETECKPDPQDDMVKVKGNEKVYREALLASFSFNQSLTKDRKARAPFFDSQTRITQTKDAFSVSRYQRKTFQDSEKNYIIEYPIRSWLKRKRYIIYPNDGYSFSSGIKNQNEENNFLLDNGISNSSLNQYLKQETDNEDSQIATISNIFHDDHLDFEENDDSDDNDYEESRKKKKKGSKSRKKGDTINLADEKPFVCDRCGIKYKTKPGLTYHIQKAHLNSTQSSLTPNNSGIFNQNSVKSDSINQDENTNSMLGFDDTSNGITNPPGNQQYQYNY</sequence>
<keyword evidence="5" id="KW-1185">Reference proteome</keyword>
<dbReference type="OrthoDB" id="1903104at2759"/>
<dbReference type="Gene3D" id="3.30.160.60">
    <property type="entry name" value="Classic Zinc Finger"/>
    <property type="match status" value="1"/>
</dbReference>
<keyword evidence="1" id="KW-0862">Zinc</keyword>
<feature type="region of interest" description="Disordered" evidence="2">
    <location>
        <begin position="158"/>
        <end position="189"/>
    </location>
</feature>
<feature type="compositionally biased region" description="Basic residues" evidence="2">
    <location>
        <begin position="176"/>
        <end position="186"/>
    </location>
</feature>
<evidence type="ECO:0000313" key="4">
    <source>
        <dbReference type="EMBL" id="RNA31601.1"/>
    </source>
</evidence>
<dbReference type="STRING" id="10195.A0A3M7S743"/>
<dbReference type="SUPFAM" id="SSF57667">
    <property type="entry name" value="beta-beta-alpha zinc fingers"/>
    <property type="match status" value="1"/>
</dbReference>
<keyword evidence="1" id="KW-0863">Zinc-finger</keyword>
<evidence type="ECO:0000259" key="3">
    <source>
        <dbReference type="PROSITE" id="PS50157"/>
    </source>
</evidence>
<feature type="compositionally biased region" description="Acidic residues" evidence="2">
    <location>
        <begin position="158"/>
        <end position="171"/>
    </location>
</feature>
<dbReference type="Pfam" id="PF14051">
    <property type="entry name" value="DPF1-3_N"/>
    <property type="match status" value="1"/>
</dbReference>
<dbReference type="EMBL" id="REGN01001919">
    <property type="protein sequence ID" value="RNA31601.1"/>
    <property type="molecule type" value="Genomic_DNA"/>
</dbReference>
<keyword evidence="1" id="KW-0479">Metal-binding</keyword>
<dbReference type="Proteomes" id="UP000276133">
    <property type="component" value="Unassembled WGS sequence"/>
</dbReference>
<feature type="region of interest" description="Disordered" evidence="2">
    <location>
        <begin position="226"/>
        <end position="280"/>
    </location>
</feature>
<name>A0A3M7S743_BRAPC</name>
<proteinExistence type="predicted"/>
<protein>
    <submittedName>
        <fullName evidence="4">Zinc finger ubi-d4 A isoform X1</fullName>
    </submittedName>
</protein>
<dbReference type="InterPro" id="IPR036236">
    <property type="entry name" value="Znf_C2H2_sf"/>
</dbReference>
<dbReference type="PROSITE" id="PS00028">
    <property type="entry name" value="ZINC_FINGER_C2H2_1"/>
    <property type="match status" value="1"/>
</dbReference>
<accession>A0A3M7S743</accession>
<dbReference type="InterPro" id="IPR025750">
    <property type="entry name" value="DPF1-3_N"/>
</dbReference>